<evidence type="ECO:0000259" key="3">
    <source>
        <dbReference type="Pfam" id="PF17100"/>
    </source>
</evidence>
<accession>A0A5N6H1Z0</accession>
<evidence type="ECO:0008006" key="6">
    <source>
        <dbReference type="Google" id="ProtNLM"/>
    </source>
</evidence>
<feature type="domain" description="Nephrocystin 3-like N-terminal" evidence="4">
    <location>
        <begin position="347"/>
        <end position="492"/>
    </location>
</feature>
<dbReference type="VEuPathDB" id="FungiDB:AFLA_004791"/>
<proteinExistence type="predicted"/>
<dbReference type="SUPFAM" id="SSF52540">
    <property type="entry name" value="P-loop containing nucleoside triphosphate hydrolases"/>
    <property type="match status" value="1"/>
</dbReference>
<dbReference type="InterPro" id="IPR027417">
    <property type="entry name" value="P-loop_NTPase"/>
</dbReference>
<feature type="region of interest" description="Disordered" evidence="2">
    <location>
        <begin position="11"/>
        <end position="84"/>
    </location>
</feature>
<dbReference type="InterPro" id="IPR031359">
    <property type="entry name" value="NACHT_N"/>
</dbReference>
<evidence type="ECO:0000259" key="4">
    <source>
        <dbReference type="Pfam" id="PF24883"/>
    </source>
</evidence>
<dbReference type="Pfam" id="PF24883">
    <property type="entry name" value="NPHP3_N"/>
    <property type="match status" value="1"/>
</dbReference>
<gene>
    <name evidence="5" type="ORF">BDV35DRAFT_391872</name>
</gene>
<dbReference type="InterPro" id="IPR056884">
    <property type="entry name" value="NPHP3-like_N"/>
</dbReference>
<dbReference type="EMBL" id="ML734588">
    <property type="protein sequence ID" value="KAB8247509.1"/>
    <property type="molecule type" value="Genomic_DNA"/>
</dbReference>
<feature type="compositionally biased region" description="Basic and acidic residues" evidence="2">
    <location>
        <begin position="31"/>
        <end position="45"/>
    </location>
</feature>
<dbReference type="Pfam" id="PF17100">
    <property type="entry name" value="NACHT_N"/>
    <property type="match status" value="1"/>
</dbReference>
<evidence type="ECO:0000256" key="1">
    <source>
        <dbReference type="ARBA" id="ARBA00022737"/>
    </source>
</evidence>
<dbReference type="Gene3D" id="3.40.50.300">
    <property type="entry name" value="P-loop containing nucleotide triphosphate hydrolases"/>
    <property type="match status" value="1"/>
</dbReference>
<dbReference type="Gene3D" id="1.25.40.20">
    <property type="entry name" value="Ankyrin repeat-containing domain"/>
    <property type="match status" value="1"/>
</dbReference>
<dbReference type="SUPFAM" id="SSF48403">
    <property type="entry name" value="Ankyrin repeat"/>
    <property type="match status" value="1"/>
</dbReference>
<dbReference type="Pfam" id="PF23397">
    <property type="entry name" value="DUF7104"/>
    <property type="match status" value="4"/>
</dbReference>
<keyword evidence="1" id="KW-0677">Repeat</keyword>
<dbReference type="InterPro" id="IPR055530">
    <property type="entry name" value="DUF7104"/>
</dbReference>
<protein>
    <recommendedName>
        <fullName evidence="6">NACHT domain-containing protein</fullName>
    </recommendedName>
</protein>
<dbReference type="VEuPathDB" id="FungiDB:F9C07_2234026"/>
<dbReference type="InterPro" id="IPR036770">
    <property type="entry name" value="Ankyrin_rpt-contain_sf"/>
</dbReference>
<evidence type="ECO:0000256" key="2">
    <source>
        <dbReference type="SAM" id="MobiDB-lite"/>
    </source>
</evidence>
<evidence type="ECO:0000313" key="5">
    <source>
        <dbReference type="EMBL" id="KAB8247509.1"/>
    </source>
</evidence>
<dbReference type="InterPro" id="IPR002110">
    <property type="entry name" value="Ankyrin_rpt"/>
</dbReference>
<feature type="compositionally biased region" description="Polar residues" evidence="2">
    <location>
        <begin position="54"/>
        <end position="84"/>
    </location>
</feature>
<dbReference type="PANTHER" id="PTHR10039:SF16">
    <property type="entry name" value="GPI INOSITOL-DEACYLASE"/>
    <property type="match status" value="1"/>
</dbReference>
<organism evidence="5">
    <name type="scientific">Aspergillus flavus</name>
    <dbReference type="NCBI Taxonomy" id="5059"/>
    <lineage>
        <taxon>Eukaryota</taxon>
        <taxon>Fungi</taxon>
        <taxon>Dikarya</taxon>
        <taxon>Ascomycota</taxon>
        <taxon>Pezizomycotina</taxon>
        <taxon>Eurotiomycetes</taxon>
        <taxon>Eurotiomycetidae</taxon>
        <taxon>Eurotiales</taxon>
        <taxon>Aspergillaceae</taxon>
        <taxon>Aspergillus</taxon>
        <taxon>Aspergillus subgen. Circumdati</taxon>
    </lineage>
</organism>
<dbReference type="PANTHER" id="PTHR10039">
    <property type="entry name" value="AMELOGENIN"/>
    <property type="match status" value="1"/>
</dbReference>
<dbReference type="SMART" id="SM00248">
    <property type="entry name" value="ANK"/>
    <property type="match status" value="3"/>
</dbReference>
<name>A0A5N6H1Z0_ASPFL</name>
<dbReference type="Proteomes" id="UP000325434">
    <property type="component" value="Unassembled WGS sequence"/>
</dbReference>
<reference evidence="5" key="1">
    <citation type="submission" date="2019-04" db="EMBL/GenBank/DDBJ databases">
        <title>Friends and foes A comparative genomics study of 23 Aspergillus species from section Flavi.</title>
        <authorList>
            <consortium name="DOE Joint Genome Institute"/>
            <person name="Kjaerbolling I."/>
            <person name="Vesth T."/>
            <person name="Frisvad J.C."/>
            <person name="Nybo J.L."/>
            <person name="Theobald S."/>
            <person name="Kildgaard S."/>
            <person name="Isbrandt T."/>
            <person name="Kuo A."/>
            <person name="Sato A."/>
            <person name="Lyhne E.K."/>
            <person name="Kogle M.E."/>
            <person name="Wiebenga A."/>
            <person name="Kun R.S."/>
            <person name="Lubbers R.J."/>
            <person name="Makela M.R."/>
            <person name="Barry K."/>
            <person name="Chovatia M."/>
            <person name="Clum A."/>
            <person name="Daum C."/>
            <person name="Haridas S."/>
            <person name="He G."/>
            <person name="LaButti K."/>
            <person name="Lipzen A."/>
            <person name="Mondo S."/>
            <person name="Riley R."/>
            <person name="Salamov A."/>
            <person name="Simmons B.A."/>
            <person name="Magnuson J.K."/>
            <person name="Henrissat B."/>
            <person name="Mortensen U.H."/>
            <person name="Larsen T.O."/>
            <person name="Devries R.P."/>
            <person name="Grigoriev I.V."/>
            <person name="Machida M."/>
            <person name="Baker S.E."/>
            <person name="Andersen M.R."/>
        </authorList>
    </citation>
    <scope>NUCLEOTIDE SEQUENCE [LARGE SCALE GENOMIC DNA]</scope>
    <source>
        <strain evidence="5">CBS 121.62</strain>
    </source>
</reference>
<sequence>MFRKLVDCLGCRNDQSDRGDDNGPPSQHVTLDGDLRKQKEDKGSKEGLPARVQGNGSSLSAPSLPDTASTSQLSQRQVEGEPKNQNLWVLAKERLSPEDQKCFQGGNQKPMEKIIDEVRDTIEEKYKEYKEGGLQIQGLHGKNINVQECFQGIIKSVLQVQDLIKNAASFDPTGHASQAWAIVSVGLTLVKNDIERHDAVMEASGFLANNLSYYAVIDKTYRNRQVESDEHLEEALVKVYMAILEYTAEVYRASGEKGAARVWKSVSALVDQPLHRLKDAIELEGKHVTRWLDLGRDLDQRKLVQKIDTRALSSQDMEILDWLSPTDQAGGEQSAIYSKAQRDRTSQTGDWFLNSRKYRKWKAEPGSIMWLHGVVGCGKTVLCSTIIADAHKVCEFDTTKRLAYWYFNFNQNGQQAVDIMLRSVIRQLCPNPLPESIMKSWEAHRQGREPTQAKLFDIFEQMIESYTGHIVLILDALDECPRNAGELCTRLEQGNLGEWLNKNRPMKERIRKKLLNMARPRFRWADLQIMRLERCHTEVAINNVLETLPKDLSETYSAVLNDVPEDDRDAARTILIWVTFSRHPLTLEFLANLAGLIRPEDVVDICTTYLINVSSDNFIRLAHFSVKEFLVSADVSGETDWYRFSASTGHLTIANTSLSLLLKTDDNLTRDAALEQIGFRSPELQESIAHLFSSSVAYLNWVRIANDYRASNSWYLSVDELEPPIYRASKMGLLRIVQNLLEKGADPLAPFYEVFPFEENAFYAAAEMGHLDVLELLLEMSTVISKDLACTIINRIDYGDQERERVSKILTSLHDKTSFYNDPKHGNAIDERIIAAVAGNRWSGDILIQILLDWPNRAAIHITRDVMGAAVHNIPCGEIIMGRLLEEQGIRAYIDPCGVTCMIEYGYLNPGVVKIVVETRGREIQFDDWTMERFMEHASPELTELLLACRDDISVTSKMLEAAADNENGPGALRVLMKKRASATTVSTEVLATAAANTRCGLEIMKVLLEEWSPNTPIGEEVIYELASNSKYGPEIMNLFLQREQTGIAISQEVLAEAARFNRREMLEILVNNAGSGITITTEILCEAALNWWSAEAVMTYLLELGGKDLEISEDVLVSAARNADEGANLLTSVLDRFPEARVTDRVFKAACHSRNSMSVLLERFPNPLPKEIVVEGIAEDVVFGHYALEVLLGQEIIDIDQDLVEKLAHSPSALETLLKFKPDFPVSHQTLLVAATNAGCMNAVLSACKMEIAITADIVDAALMSVDFQVIHLLFGQYKSRFPITDMVLTRTALSECPDDPLHFLLEKEPGVDLQLVWENVWQSDSLEADKLGASNILVRHAGLKVTESMMENTAFRSVGDEHDFDHLIQFCGMKKIPMPGSERAMWIVIERFHDWWTVECFLKHNPEIKLTQEQFDALAGDASVHESMMETLLDRKDF</sequence>
<feature type="domain" description="NWD NACHT-NTPase N-terminal" evidence="3">
    <location>
        <begin position="105"/>
        <end position="250"/>
    </location>
</feature>